<feature type="domain" description="Centromere protein H C-terminal" evidence="9">
    <location>
        <begin position="21"/>
        <end position="214"/>
    </location>
</feature>
<evidence type="ECO:0000256" key="6">
    <source>
        <dbReference type="ARBA" id="ARBA00023328"/>
    </source>
</evidence>
<accession>A0A9Q1H188</accession>
<dbReference type="InterPro" id="IPR040034">
    <property type="entry name" value="CENP-H"/>
</dbReference>
<proteinExistence type="inferred from homology"/>
<evidence type="ECO:0000313" key="11">
    <source>
        <dbReference type="Proteomes" id="UP001152320"/>
    </source>
</evidence>
<evidence type="ECO:0000256" key="2">
    <source>
        <dbReference type="ARBA" id="ARBA00004629"/>
    </source>
</evidence>
<evidence type="ECO:0000256" key="7">
    <source>
        <dbReference type="ARBA" id="ARBA00025735"/>
    </source>
</evidence>
<dbReference type="EMBL" id="JAIZAY010000014">
    <property type="protein sequence ID" value="KAJ8028875.1"/>
    <property type="molecule type" value="Genomic_DNA"/>
</dbReference>
<keyword evidence="6" id="KW-0137">Centromere</keyword>
<evidence type="ECO:0000313" key="10">
    <source>
        <dbReference type="EMBL" id="KAJ8028875.1"/>
    </source>
</evidence>
<dbReference type="PANTHER" id="PTHR48122">
    <property type="entry name" value="CENTROMERE PROTEIN H"/>
    <property type="match status" value="1"/>
</dbReference>
<organism evidence="10 11">
    <name type="scientific">Holothuria leucospilota</name>
    <name type="common">Black long sea cucumber</name>
    <name type="synonym">Mertensiothuria leucospilota</name>
    <dbReference type="NCBI Taxonomy" id="206669"/>
    <lineage>
        <taxon>Eukaryota</taxon>
        <taxon>Metazoa</taxon>
        <taxon>Echinodermata</taxon>
        <taxon>Eleutherozoa</taxon>
        <taxon>Echinozoa</taxon>
        <taxon>Holothuroidea</taxon>
        <taxon>Aspidochirotacea</taxon>
        <taxon>Aspidochirotida</taxon>
        <taxon>Holothuriidae</taxon>
        <taxon>Holothuria</taxon>
    </lineage>
</organism>
<dbReference type="GO" id="GO:0007059">
    <property type="term" value="P:chromosome segregation"/>
    <property type="evidence" value="ECO:0007669"/>
    <property type="project" value="TreeGrafter"/>
</dbReference>
<dbReference type="Proteomes" id="UP001152320">
    <property type="component" value="Chromosome 14"/>
</dbReference>
<keyword evidence="4" id="KW-0995">Kinetochore</keyword>
<comment type="subcellular location">
    <subcellularLocation>
        <location evidence="2">Chromosome</location>
        <location evidence="2">Centromere</location>
        <location evidence="2">Kinetochore</location>
    </subcellularLocation>
    <subcellularLocation>
        <location evidence="1">Nucleus</location>
    </subcellularLocation>
</comment>
<dbReference type="Pfam" id="PF05837">
    <property type="entry name" value="CENP-H"/>
    <property type="match status" value="1"/>
</dbReference>
<evidence type="ECO:0000256" key="1">
    <source>
        <dbReference type="ARBA" id="ARBA00004123"/>
    </source>
</evidence>
<dbReference type="GO" id="GO:0005634">
    <property type="term" value="C:nucleus"/>
    <property type="evidence" value="ECO:0007669"/>
    <property type="project" value="UniProtKB-SubCell"/>
</dbReference>
<keyword evidence="11" id="KW-1185">Reference proteome</keyword>
<dbReference type="GO" id="GO:0043515">
    <property type="term" value="F:kinetochore binding"/>
    <property type="evidence" value="ECO:0007669"/>
    <property type="project" value="TreeGrafter"/>
</dbReference>
<name>A0A9Q1H188_HOLLE</name>
<keyword evidence="8" id="KW-0175">Coiled coil</keyword>
<reference evidence="10" key="1">
    <citation type="submission" date="2021-10" db="EMBL/GenBank/DDBJ databases">
        <title>Tropical sea cucumber genome reveals ecological adaptation and Cuvierian tubules defense mechanism.</title>
        <authorList>
            <person name="Chen T."/>
        </authorList>
    </citation>
    <scope>NUCLEOTIDE SEQUENCE</scope>
    <source>
        <strain evidence="10">Nanhai2018</strain>
        <tissue evidence="10">Muscle</tissue>
    </source>
</reference>
<sequence>MMEGMTDGNQSEKMTTKELARYKDHLTDLKSIQQAAVASLQQTVTEEEKGNMEAKILDLQQELLKQTSFKSAQSLALQRLQMGGHLLQVLFDDDVPVPPQERERIKGLVAQQRELAAEILAHHKHCNELRSHQEKLQTERRELTQINRSLMTELKTEQQKSNKTENEDLKKMLEEMEETQGYLSIVQNVLQGLIIGSGLNWAQDPKLLELMLSLGSTKL</sequence>
<dbReference type="GO" id="GO:0000776">
    <property type="term" value="C:kinetochore"/>
    <property type="evidence" value="ECO:0007669"/>
    <property type="project" value="UniProtKB-KW"/>
</dbReference>
<gene>
    <name evidence="10" type="ORF">HOLleu_28123</name>
</gene>
<dbReference type="AlphaFoldDB" id="A0A9Q1H188"/>
<evidence type="ECO:0000256" key="5">
    <source>
        <dbReference type="ARBA" id="ARBA00023242"/>
    </source>
</evidence>
<dbReference type="OrthoDB" id="2274804at2759"/>
<evidence type="ECO:0000259" key="9">
    <source>
        <dbReference type="Pfam" id="PF05837"/>
    </source>
</evidence>
<comment type="caution">
    <text evidence="10">The sequence shown here is derived from an EMBL/GenBank/DDBJ whole genome shotgun (WGS) entry which is preliminary data.</text>
</comment>
<dbReference type="InterPro" id="IPR008426">
    <property type="entry name" value="CENP-H_C"/>
</dbReference>
<keyword evidence="3" id="KW-0158">Chromosome</keyword>
<dbReference type="GO" id="GO:0007052">
    <property type="term" value="P:mitotic spindle organization"/>
    <property type="evidence" value="ECO:0007669"/>
    <property type="project" value="TreeGrafter"/>
</dbReference>
<comment type="similarity">
    <text evidence="7">Belongs to the CENP-H/MCM16 family.</text>
</comment>
<protein>
    <submittedName>
        <fullName evidence="10">Centromere protein H</fullName>
    </submittedName>
</protein>
<keyword evidence="5" id="KW-0539">Nucleus</keyword>
<evidence type="ECO:0000256" key="3">
    <source>
        <dbReference type="ARBA" id="ARBA00022454"/>
    </source>
</evidence>
<dbReference type="GO" id="GO:0051382">
    <property type="term" value="P:kinetochore assembly"/>
    <property type="evidence" value="ECO:0007669"/>
    <property type="project" value="InterPro"/>
</dbReference>
<dbReference type="PANTHER" id="PTHR48122:SF1">
    <property type="entry name" value="CENTROMERE PROTEIN H"/>
    <property type="match status" value="1"/>
</dbReference>
<evidence type="ECO:0000256" key="4">
    <source>
        <dbReference type="ARBA" id="ARBA00022838"/>
    </source>
</evidence>
<evidence type="ECO:0000256" key="8">
    <source>
        <dbReference type="SAM" id="Coils"/>
    </source>
</evidence>
<feature type="coiled-coil region" evidence="8">
    <location>
        <begin position="126"/>
        <end position="179"/>
    </location>
</feature>